<feature type="transmembrane region" description="Helical" evidence="5">
    <location>
        <begin position="9"/>
        <end position="29"/>
    </location>
</feature>
<comment type="subcellular location">
    <subcellularLocation>
        <location evidence="5">Cell membrane</location>
        <topology evidence="5">Multi-pass membrane protein</topology>
    </subcellularLocation>
</comment>
<proteinExistence type="inferred from homology"/>
<keyword evidence="2 5" id="KW-0812">Transmembrane</keyword>
<name>A0AAW9QPS5_9CHRO</name>
<evidence type="ECO:0000256" key="4">
    <source>
        <dbReference type="ARBA" id="ARBA00023136"/>
    </source>
</evidence>
<dbReference type="NCBIfam" id="NF002707">
    <property type="entry name" value="PRK02509.1"/>
    <property type="match status" value="1"/>
</dbReference>
<comment type="caution">
    <text evidence="6">The sequence shown here is derived from an EMBL/GenBank/DDBJ whole genome shotgun (WGS) entry which is preliminary data.</text>
</comment>
<evidence type="ECO:0000256" key="2">
    <source>
        <dbReference type="ARBA" id="ARBA00022692"/>
    </source>
</evidence>
<dbReference type="EMBL" id="JBAFSM010000060">
    <property type="protein sequence ID" value="MEG3439787.1"/>
    <property type="molecule type" value="Genomic_DNA"/>
</dbReference>
<dbReference type="PANTHER" id="PTHR39344">
    <property type="entry name" value="UPF0182 PROTEIN SLL1060"/>
    <property type="match status" value="1"/>
</dbReference>
<feature type="transmembrane region" description="Helical" evidence="5">
    <location>
        <begin position="328"/>
        <end position="350"/>
    </location>
</feature>
<evidence type="ECO:0000313" key="7">
    <source>
        <dbReference type="Proteomes" id="UP001328733"/>
    </source>
</evidence>
<comment type="similarity">
    <text evidence="5">Belongs to the UPF0182 family.</text>
</comment>
<keyword evidence="1 5" id="KW-1003">Cell membrane</keyword>
<sequence>MLKRPDRSIALPILWFLGILLGFWFFIQISARSLWFAEVGYPGVFLQRLGWQIGLAIGSGTLSLWFIFGNLRLAERLKWPDKPIDYDINQKDGDRAGLIPQSSSIPLWGLLFIALGIGAAIIGMLGYYTDLAIDVWTPKLDLPNLSASATSTGSGIIEGISAIAPWNTAILAPIAFLTLLLLIRTKITIEAIALLFCLLFAGMIAGNWTNILKSIDGVPFHQIDPQFGRDIGFYIFQLPVWQLLESWLGGLGIYTLFAVTLTYLFSADSLSRGKFPGLSRPQLRHLYGLWGGLMTILVFHHVIGRYLLLYSPDGVIYGAGYTDIHVRQFIEIALGTVAGITAIRLFWKAITGAKKRGGLYRPSKKRSRISPYLRVFFLYVIISIGGWILGAVIQRAIVQPNELARERPYIERGIAATRAAFGLEKIHSIAFDPKAELSPEVLDRNYLTVDNIRLWDTKPLLETNRQLQQIRLYYKFPDADYDRYEVKVKPERQLPDREPSEKQQTIIAARELDYSAIPVSANTWVNERLVYTHGYGFTLSPVNLVGEGGLPYYFVKDIGTEENQGDLRVSSEMIRYSIPIARPRIYYGELTDNYVMTPTKVEELDFPSGEGNVYTTYSGSGGIPIGSPWRRWLFALYLRDWQMLLTRDFTPETKVLMDRNILRRVHEIAPFLRFDRNPYLVAADVGKNNNKLHWIIDAYTISDRYPYSDPGKDGFNYIRNSVKVVVDAYNGSVDFYVADPDDPIARTWSRIFPHLFKSLAEMPPTLRAHIRYPEDFFSTQSERLLTYHMTDPQVFYNREDQWEIPREIYGNQPQEVKPYYLIMKFPDAPKEEFILLHPYTPSGRQNLIAWLAARSDDTEYGNLLLYRFPKQRLIYGPNQIEALINQDPEISQQISLWNREGSRVLQGHLLVIPIERSLLYVEPLYLVAEQNSVPTIARVTVAYQNRVVMAPTLREALDRLFP</sequence>
<evidence type="ECO:0000256" key="3">
    <source>
        <dbReference type="ARBA" id="ARBA00022989"/>
    </source>
</evidence>
<gene>
    <name evidence="6" type="ORF">V0288_21850</name>
</gene>
<evidence type="ECO:0000313" key="6">
    <source>
        <dbReference type="EMBL" id="MEG3439787.1"/>
    </source>
</evidence>
<dbReference type="Pfam" id="PF03699">
    <property type="entry name" value="UPF0182"/>
    <property type="match status" value="1"/>
</dbReference>
<evidence type="ECO:0000256" key="1">
    <source>
        <dbReference type="ARBA" id="ARBA00022475"/>
    </source>
</evidence>
<feature type="transmembrane region" description="Helical" evidence="5">
    <location>
        <begin position="49"/>
        <end position="68"/>
    </location>
</feature>
<keyword evidence="7" id="KW-1185">Reference proteome</keyword>
<dbReference type="InterPro" id="IPR005372">
    <property type="entry name" value="UPF0182"/>
</dbReference>
<accession>A0AAW9QPS5</accession>
<feature type="transmembrane region" description="Helical" evidence="5">
    <location>
        <begin position="163"/>
        <end position="182"/>
    </location>
</feature>
<feature type="transmembrane region" description="Helical" evidence="5">
    <location>
        <begin position="286"/>
        <end position="308"/>
    </location>
</feature>
<keyword evidence="4 5" id="KW-0472">Membrane</keyword>
<protein>
    <recommendedName>
        <fullName evidence="5">UPF0182 protein V0288_21850</fullName>
    </recommendedName>
</protein>
<dbReference type="AlphaFoldDB" id="A0AAW9QPS5"/>
<organism evidence="6 7">
    <name type="scientific">Pannus brasiliensis CCIBt3594</name>
    <dbReference type="NCBI Taxonomy" id="1427578"/>
    <lineage>
        <taxon>Bacteria</taxon>
        <taxon>Bacillati</taxon>
        <taxon>Cyanobacteriota</taxon>
        <taxon>Cyanophyceae</taxon>
        <taxon>Oscillatoriophycideae</taxon>
        <taxon>Chroococcales</taxon>
        <taxon>Microcystaceae</taxon>
        <taxon>Pannus</taxon>
    </lineage>
</organism>
<dbReference type="GO" id="GO:0005886">
    <property type="term" value="C:plasma membrane"/>
    <property type="evidence" value="ECO:0007669"/>
    <property type="project" value="UniProtKB-SubCell"/>
</dbReference>
<keyword evidence="3 5" id="KW-1133">Transmembrane helix</keyword>
<dbReference type="PANTHER" id="PTHR39344:SF1">
    <property type="entry name" value="UPF0182 PROTEIN SLL1060"/>
    <property type="match status" value="1"/>
</dbReference>
<dbReference type="Proteomes" id="UP001328733">
    <property type="component" value="Unassembled WGS sequence"/>
</dbReference>
<dbReference type="GO" id="GO:0005576">
    <property type="term" value="C:extracellular region"/>
    <property type="evidence" value="ECO:0007669"/>
    <property type="project" value="TreeGrafter"/>
</dbReference>
<reference evidence="6 7" key="1">
    <citation type="submission" date="2024-01" db="EMBL/GenBank/DDBJ databases">
        <title>Genomic insights into the taxonomy and metabolism of the cyanobacterium Pannus brasiliensis CCIBt3594.</title>
        <authorList>
            <person name="Machado M."/>
            <person name="Botero N.B."/>
            <person name="Andreote A.P.D."/>
            <person name="Feitosa A.M.T."/>
            <person name="Popin R."/>
            <person name="Sivonen K."/>
            <person name="Fiore M.F."/>
        </authorList>
    </citation>
    <scope>NUCLEOTIDE SEQUENCE [LARGE SCALE GENOMIC DNA]</scope>
    <source>
        <strain evidence="6 7">CCIBt3594</strain>
    </source>
</reference>
<evidence type="ECO:0000256" key="5">
    <source>
        <dbReference type="HAMAP-Rule" id="MF_01600"/>
    </source>
</evidence>
<feature type="transmembrane region" description="Helical" evidence="5">
    <location>
        <begin position="247"/>
        <end position="265"/>
    </location>
</feature>
<dbReference type="HAMAP" id="MF_01600">
    <property type="entry name" value="UPF0182"/>
    <property type="match status" value="1"/>
</dbReference>
<feature type="transmembrane region" description="Helical" evidence="5">
    <location>
        <begin position="105"/>
        <end position="128"/>
    </location>
</feature>
<dbReference type="RefSeq" id="WP_332867266.1">
    <property type="nucleotide sequence ID" value="NZ_JBAFSM010000060.1"/>
</dbReference>
<feature type="transmembrane region" description="Helical" evidence="5">
    <location>
        <begin position="189"/>
        <end position="208"/>
    </location>
</feature>
<feature type="transmembrane region" description="Helical" evidence="5">
    <location>
        <begin position="371"/>
        <end position="393"/>
    </location>
</feature>